<dbReference type="Proteomes" id="UP001141552">
    <property type="component" value="Unassembled WGS sequence"/>
</dbReference>
<sequence length="223" mass="25600">MGKTSKRKKKAAAKAKSPPSPPSFYFIGNSAWQKYVEEDLVGGVRLRDSRRRPVEEKDDGVPRVRSLNGHIGEPVDDIFMEEFERCHVYVPDLREKLTSCGYYEQVRKSQGYEVSMPLFEIDYGLVIEPTDPSTNLLRDCARYAVEIIGKIKKREHELVEVVRANVYHHWADLYFLTFTARDKSAANQAPQTFQAMALVQLVSSLNPTKEYHVTLTHIRLKPN</sequence>
<keyword evidence="3" id="KW-1185">Reference proteome</keyword>
<evidence type="ECO:0000313" key="3">
    <source>
        <dbReference type="Proteomes" id="UP001141552"/>
    </source>
</evidence>
<evidence type="ECO:0000313" key="2">
    <source>
        <dbReference type="EMBL" id="KAJ4844074.1"/>
    </source>
</evidence>
<comment type="caution">
    <text evidence="2">The sequence shown here is derived from an EMBL/GenBank/DDBJ whole genome shotgun (WGS) entry which is preliminary data.</text>
</comment>
<dbReference type="Gene3D" id="3.10.450.10">
    <property type="match status" value="1"/>
</dbReference>
<name>A0A9Q0G8A0_9ROSI</name>
<accession>A0A9Q0G8A0</accession>
<feature type="region of interest" description="Disordered" evidence="1">
    <location>
        <begin position="1"/>
        <end position="23"/>
    </location>
</feature>
<protein>
    <submittedName>
        <fullName evidence="2">Uncharacterized protein</fullName>
    </submittedName>
</protein>
<feature type="compositionally biased region" description="Basic residues" evidence="1">
    <location>
        <begin position="1"/>
        <end position="13"/>
    </location>
</feature>
<dbReference type="InterPro" id="IPR006462">
    <property type="entry name" value="MS5"/>
</dbReference>
<reference evidence="2" key="2">
    <citation type="journal article" date="2023" name="Plants (Basel)">
        <title>Annotation of the Turnera subulata (Passifloraceae) Draft Genome Reveals the S-Locus Evolved after the Divergence of Turneroideae from Passifloroideae in a Stepwise Manner.</title>
        <authorList>
            <person name="Henning P.M."/>
            <person name="Roalson E.H."/>
            <person name="Mir W."/>
            <person name="McCubbin A.G."/>
            <person name="Shore J.S."/>
        </authorList>
    </citation>
    <scope>NUCLEOTIDE SEQUENCE</scope>
    <source>
        <strain evidence="2">F60SS</strain>
    </source>
</reference>
<dbReference type="EMBL" id="JAKUCV010002058">
    <property type="protein sequence ID" value="KAJ4844074.1"/>
    <property type="molecule type" value="Genomic_DNA"/>
</dbReference>
<proteinExistence type="predicted"/>
<dbReference type="AlphaFoldDB" id="A0A9Q0G8A0"/>
<evidence type="ECO:0000256" key="1">
    <source>
        <dbReference type="SAM" id="MobiDB-lite"/>
    </source>
</evidence>
<dbReference type="PANTHER" id="PTHR31260">
    <property type="entry name" value="CYSTATIN/MONELLIN SUPERFAMILY PROTEIN"/>
    <property type="match status" value="1"/>
</dbReference>
<organism evidence="2 3">
    <name type="scientific">Turnera subulata</name>
    <dbReference type="NCBI Taxonomy" id="218843"/>
    <lineage>
        <taxon>Eukaryota</taxon>
        <taxon>Viridiplantae</taxon>
        <taxon>Streptophyta</taxon>
        <taxon>Embryophyta</taxon>
        <taxon>Tracheophyta</taxon>
        <taxon>Spermatophyta</taxon>
        <taxon>Magnoliopsida</taxon>
        <taxon>eudicotyledons</taxon>
        <taxon>Gunneridae</taxon>
        <taxon>Pentapetalae</taxon>
        <taxon>rosids</taxon>
        <taxon>fabids</taxon>
        <taxon>Malpighiales</taxon>
        <taxon>Passifloraceae</taxon>
        <taxon>Turnera</taxon>
    </lineage>
</organism>
<reference evidence="2" key="1">
    <citation type="submission" date="2022-02" db="EMBL/GenBank/DDBJ databases">
        <authorList>
            <person name="Henning P.M."/>
            <person name="McCubbin A.G."/>
            <person name="Shore J.S."/>
        </authorList>
    </citation>
    <scope>NUCLEOTIDE SEQUENCE</scope>
    <source>
        <strain evidence="2">F60SS</strain>
        <tissue evidence="2">Leaves</tissue>
    </source>
</reference>
<dbReference type="PANTHER" id="PTHR31260:SF28">
    <property type="entry name" value="CYSTATIN DOMAIN PROTEIN"/>
    <property type="match status" value="1"/>
</dbReference>
<gene>
    <name evidence="2" type="ORF">Tsubulata_044711</name>
</gene>